<proteinExistence type="predicted"/>
<dbReference type="EMBL" id="DVOJ01000003">
    <property type="protein sequence ID" value="HIV01064.1"/>
    <property type="molecule type" value="Genomic_DNA"/>
</dbReference>
<dbReference type="InterPro" id="IPR009651">
    <property type="entry name" value="Met_g_lyase_put"/>
</dbReference>
<sequence>MIAECEKNLKEIFDYYDDIALYNTKKVLKAFQDARVAGRHFFGSTGYGYGDEGRDKLSEVFAKVFGAESALVSPLITCGSHALNIALFGLLRPGDTIFSITGDPYDTLGEVVYDKNGLGSLPDFNIKFEKVELRNGEIDETNALKYIEKHKPKVVYIQRSRGYAIRDALSVDKMEGVFEKIKEISPNSFIMVDNCYGEFVEKREPTEVGADVIIGSLIKNAGGSLAPTGAYIAGTKKAVELIANRFTSASLGAEVGSFEMGYRLFFQGLFMAPHVTVGAIKGMYLIGEVMEKLGFNTMPKSNQKTYDIIKSIEFNTKEELIDFVQTIQKFSPVDSNVVPEPWDMPGYTEPVIMAAGTFVGGASIELSADCPIKKPYWAYLQGGITYEHCKLVTEELYKKFRK</sequence>
<organism evidence="1 2">
    <name type="scientific">Candidatus Caccopulliclostridium gallistercoris</name>
    <dbReference type="NCBI Taxonomy" id="2840719"/>
    <lineage>
        <taxon>Bacteria</taxon>
        <taxon>Bacillati</taxon>
        <taxon>Bacillota</taxon>
        <taxon>Clostridia</taxon>
        <taxon>Candidatus Caccopulliclostridium</taxon>
    </lineage>
</organism>
<dbReference type="Gene3D" id="3.40.640.10">
    <property type="entry name" value="Type I PLP-dependent aspartate aminotransferase-like (Major domain)"/>
    <property type="match status" value="1"/>
</dbReference>
<dbReference type="PANTHER" id="PTHR46658">
    <property type="entry name" value="CYS OR MET METABOLISM PYRIDOXAL-PHOSPHATE-DEPENDENT ENZYME"/>
    <property type="match status" value="1"/>
</dbReference>
<name>A0A9D1NDE8_9FIRM</name>
<dbReference type="InterPro" id="IPR015424">
    <property type="entry name" value="PyrdxlP-dep_Trfase"/>
</dbReference>
<gene>
    <name evidence="1" type="ORF">IAA62_00700</name>
</gene>
<reference evidence="1" key="1">
    <citation type="submission" date="2020-10" db="EMBL/GenBank/DDBJ databases">
        <authorList>
            <person name="Gilroy R."/>
        </authorList>
    </citation>
    <scope>NUCLEOTIDE SEQUENCE</scope>
    <source>
        <strain evidence="1">CHK186-9395</strain>
    </source>
</reference>
<dbReference type="Proteomes" id="UP000886861">
    <property type="component" value="Unassembled WGS sequence"/>
</dbReference>
<dbReference type="PANTHER" id="PTHR46658:SF1">
    <property type="entry name" value="CYS OR MET METABOLISM PYRIDOXAL-PHOSPHATE-DEPENDENT ENZYME"/>
    <property type="match status" value="1"/>
</dbReference>
<dbReference type="Gene3D" id="3.90.1150.60">
    <property type="entry name" value="Methioning gamme-lyase, C-terminal domain"/>
    <property type="match status" value="1"/>
</dbReference>
<dbReference type="Pfam" id="PF06838">
    <property type="entry name" value="Met_gamma_lyase"/>
    <property type="match status" value="1"/>
</dbReference>
<dbReference type="InterPro" id="IPR015421">
    <property type="entry name" value="PyrdxlP-dep_Trfase_major"/>
</dbReference>
<dbReference type="AlphaFoldDB" id="A0A9D1NDE8"/>
<evidence type="ECO:0000313" key="2">
    <source>
        <dbReference type="Proteomes" id="UP000886861"/>
    </source>
</evidence>
<evidence type="ECO:0000313" key="1">
    <source>
        <dbReference type="EMBL" id="HIV01064.1"/>
    </source>
</evidence>
<reference evidence="1" key="2">
    <citation type="journal article" date="2021" name="PeerJ">
        <title>Extensive microbial diversity within the chicken gut microbiome revealed by metagenomics and culture.</title>
        <authorList>
            <person name="Gilroy R."/>
            <person name="Ravi A."/>
            <person name="Getino M."/>
            <person name="Pursley I."/>
            <person name="Horton D.L."/>
            <person name="Alikhan N.F."/>
            <person name="Baker D."/>
            <person name="Gharbi K."/>
            <person name="Hall N."/>
            <person name="Watson M."/>
            <person name="Adriaenssens E.M."/>
            <person name="Foster-Nyarko E."/>
            <person name="Jarju S."/>
            <person name="Secka A."/>
            <person name="Antonio M."/>
            <person name="Oren A."/>
            <person name="Chaudhuri R.R."/>
            <person name="La Ragione R."/>
            <person name="Hildebrand F."/>
            <person name="Pallen M.J."/>
        </authorList>
    </citation>
    <scope>NUCLEOTIDE SEQUENCE</scope>
    <source>
        <strain evidence="1">CHK186-9395</strain>
    </source>
</reference>
<protein>
    <submittedName>
        <fullName evidence="1">Methionine gamma-lyase family protein</fullName>
    </submittedName>
</protein>
<accession>A0A9D1NDE8</accession>
<comment type="caution">
    <text evidence="1">The sequence shown here is derived from an EMBL/GenBank/DDBJ whole genome shotgun (WGS) entry which is preliminary data.</text>
</comment>
<dbReference type="SUPFAM" id="SSF53383">
    <property type="entry name" value="PLP-dependent transferases"/>
    <property type="match status" value="1"/>
</dbReference>